<evidence type="ECO:0000313" key="9">
    <source>
        <dbReference type="Proteomes" id="UP000650524"/>
    </source>
</evidence>
<dbReference type="Gene3D" id="2.40.10.340">
    <property type="entry name" value="Rod shape-determining protein MreC, domain 1"/>
    <property type="match status" value="1"/>
</dbReference>
<evidence type="ECO:0000256" key="4">
    <source>
        <dbReference type="ARBA" id="ARBA00032089"/>
    </source>
</evidence>
<evidence type="ECO:0000256" key="5">
    <source>
        <dbReference type="PIRNR" id="PIRNR038471"/>
    </source>
</evidence>
<accession>A0A8J6MV42</accession>
<evidence type="ECO:0000256" key="1">
    <source>
        <dbReference type="ARBA" id="ARBA00009369"/>
    </source>
</evidence>
<dbReference type="Gene3D" id="2.40.10.350">
    <property type="entry name" value="Rod shape-determining protein MreC, domain 2"/>
    <property type="match status" value="1"/>
</dbReference>
<feature type="domain" description="Rod shape-determining protein MreC beta-barrel core" evidence="7">
    <location>
        <begin position="122"/>
        <end position="268"/>
    </location>
</feature>
<sequence>MKGEKYFRKIWISGFFICFVLLLLSSTSGLKQPWNPAEQLIVEIAAPFQKLINRTINLTKDFWLNYFSLIDVRHENSRLKQEINSFKRENSQFKELLATHERLRKLLQFKEVIQRPVIAAQVIGLDPTGWFKSIIIDKGKKAGLKWDMPVVNASGVVGRIVSVSIDYAKVLLIIDQNSAVDCLTQQSRDRGMVKGLSTDVCEMDYMAKSSDAVVGEMVITSGLGGIFPKGLPVGKISRVKDASGEFFKEIEITPSVDFSKLEEVLVIQTASSNGEQSD</sequence>
<evidence type="ECO:0000256" key="6">
    <source>
        <dbReference type="SAM" id="Coils"/>
    </source>
</evidence>
<dbReference type="EMBL" id="JACNJD010000055">
    <property type="protein sequence ID" value="MBC8175937.1"/>
    <property type="molecule type" value="Genomic_DNA"/>
</dbReference>
<reference evidence="8 9" key="1">
    <citation type="submission" date="2020-08" db="EMBL/GenBank/DDBJ databases">
        <title>Bridging the membrane lipid divide: bacteria of the FCB group superphylum have the potential to synthesize archaeal ether lipids.</title>
        <authorList>
            <person name="Villanueva L."/>
            <person name="Von Meijenfeldt F.A.B."/>
            <person name="Westbye A.B."/>
            <person name="Yadav S."/>
            <person name="Hopmans E.C."/>
            <person name="Dutilh B.E."/>
            <person name="Sinninghe Damste J.S."/>
        </authorList>
    </citation>
    <scope>NUCLEOTIDE SEQUENCE [LARGE SCALE GENOMIC DNA]</scope>
    <source>
        <strain evidence="8">NIOZ-UU27</strain>
    </source>
</reference>
<dbReference type="InterPro" id="IPR042175">
    <property type="entry name" value="Cell/Rod_MreC_2"/>
</dbReference>
<dbReference type="GO" id="GO:0008360">
    <property type="term" value="P:regulation of cell shape"/>
    <property type="evidence" value="ECO:0007669"/>
    <property type="project" value="UniProtKB-KW"/>
</dbReference>
<dbReference type="Proteomes" id="UP000650524">
    <property type="component" value="Unassembled WGS sequence"/>
</dbReference>
<keyword evidence="6" id="KW-0175">Coiled coil</keyword>
<keyword evidence="3 5" id="KW-0133">Cell shape</keyword>
<evidence type="ECO:0000256" key="3">
    <source>
        <dbReference type="ARBA" id="ARBA00022960"/>
    </source>
</evidence>
<dbReference type="InterPro" id="IPR007221">
    <property type="entry name" value="MreC"/>
</dbReference>
<name>A0A8J6MV42_9DELT</name>
<dbReference type="InterPro" id="IPR042177">
    <property type="entry name" value="Cell/Rod_1"/>
</dbReference>
<evidence type="ECO:0000259" key="7">
    <source>
        <dbReference type="Pfam" id="PF04085"/>
    </source>
</evidence>
<comment type="similarity">
    <text evidence="1 5">Belongs to the MreC family.</text>
</comment>
<comment type="function">
    <text evidence="5">Involved in formation and maintenance of cell shape.</text>
</comment>
<dbReference type="PANTHER" id="PTHR34138">
    <property type="entry name" value="CELL SHAPE-DETERMINING PROTEIN MREC"/>
    <property type="match status" value="1"/>
</dbReference>
<evidence type="ECO:0000313" key="8">
    <source>
        <dbReference type="EMBL" id="MBC8175937.1"/>
    </source>
</evidence>
<proteinExistence type="inferred from homology"/>
<dbReference type="Pfam" id="PF04085">
    <property type="entry name" value="MreC"/>
    <property type="match status" value="1"/>
</dbReference>
<comment type="caution">
    <text evidence="8">The sequence shown here is derived from an EMBL/GenBank/DDBJ whole genome shotgun (WGS) entry which is preliminary data.</text>
</comment>
<evidence type="ECO:0000256" key="2">
    <source>
        <dbReference type="ARBA" id="ARBA00013855"/>
    </source>
</evidence>
<dbReference type="GO" id="GO:0005886">
    <property type="term" value="C:plasma membrane"/>
    <property type="evidence" value="ECO:0007669"/>
    <property type="project" value="TreeGrafter"/>
</dbReference>
<dbReference type="InterPro" id="IPR055342">
    <property type="entry name" value="MreC_beta-barrel_core"/>
</dbReference>
<dbReference type="NCBIfam" id="TIGR00219">
    <property type="entry name" value="mreC"/>
    <property type="match status" value="1"/>
</dbReference>
<protein>
    <recommendedName>
        <fullName evidence="2 5">Cell shape-determining protein MreC</fullName>
    </recommendedName>
    <alternativeName>
        <fullName evidence="4 5">Cell shape protein MreC</fullName>
    </alternativeName>
</protein>
<dbReference type="PIRSF" id="PIRSF038471">
    <property type="entry name" value="MreC"/>
    <property type="match status" value="1"/>
</dbReference>
<dbReference type="AlphaFoldDB" id="A0A8J6MV42"/>
<gene>
    <name evidence="8" type="primary">mreC</name>
    <name evidence="8" type="ORF">H8E19_00920</name>
</gene>
<dbReference type="PANTHER" id="PTHR34138:SF1">
    <property type="entry name" value="CELL SHAPE-DETERMINING PROTEIN MREC"/>
    <property type="match status" value="1"/>
</dbReference>
<feature type="coiled-coil region" evidence="6">
    <location>
        <begin position="69"/>
        <end position="96"/>
    </location>
</feature>
<organism evidence="8 9">
    <name type="scientific">Candidatus Desulfacyla euxinica</name>
    <dbReference type="NCBI Taxonomy" id="2841693"/>
    <lineage>
        <taxon>Bacteria</taxon>
        <taxon>Deltaproteobacteria</taxon>
        <taxon>Candidatus Desulfacyla</taxon>
    </lineage>
</organism>